<organism evidence="1">
    <name type="scientific">gut metagenome</name>
    <dbReference type="NCBI Taxonomy" id="749906"/>
    <lineage>
        <taxon>unclassified sequences</taxon>
        <taxon>metagenomes</taxon>
        <taxon>organismal metagenomes</taxon>
    </lineage>
</organism>
<dbReference type="EMBL" id="AMCI01001215">
    <property type="protein sequence ID" value="EJX06275.1"/>
    <property type="molecule type" value="Genomic_DNA"/>
</dbReference>
<name>J9GZC1_9ZZZZ</name>
<protein>
    <submittedName>
        <fullName evidence="1">Uncharacterized protein</fullName>
    </submittedName>
</protein>
<evidence type="ECO:0000313" key="1">
    <source>
        <dbReference type="EMBL" id="EJX06275.1"/>
    </source>
</evidence>
<sequence>MRSVFNSSLISEIFSLTSDSFPSSIFVLNFFRKCVLSSVSV</sequence>
<gene>
    <name evidence="1" type="ORF">EVA_05617</name>
</gene>
<dbReference type="AlphaFoldDB" id="J9GZC1"/>
<comment type="caution">
    <text evidence="1">The sequence shown here is derived from an EMBL/GenBank/DDBJ whole genome shotgun (WGS) entry which is preliminary data.</text>
</comment>
<proteinExistence type="predicted"/>
<reference evidence="1" key="1">
    <citation type="journal article" date="2012" name="PLoS ONE">
        <title>Gene sets for utilization of primary and secondary nutrition supplies in the distal gut of endangered iberian lynx.</title>
        <authorList>
            <person name="Alcaide M."/>
            <person name="Messina E."/>
            <person name="Richter M."/>
            <person name="Bargiela R."/>
            <person name="Peplies J."/>
            <person name="Huws S.A."/>
            <person name="Newbold C.J."/>
            <person name="Golyshin P.N."/>
            <person name="Simon M.A."/>
            <person name="Lopez G."/>
            <person name="Yakimov M.M."/>
            <person name="Ferrer M."/>
        </authorList>
    </citation>
    <scope>NUCLEOTIDE SEQUENCE</scope>
</reference>
<accession>J9GZC1</accession>